<evidence type="ECO:0000256" key="2">
    <source>
        <dbReference type="SAM" id="SignalP"/>
    </source>
</evidence>
<accession>A0A6A6CFN3</accession>
<gene>
    <name evidence="3" type="ORF">M409DRAFT_56316</name>
</gene>
<feature type="region of interest" description="Disordered" evidence="1">
    <location>
        <begin position="539"/>
        <end position="560"/>
    </location>
</feature>
<keyword evidence="4" id="KW-1185">Reference proteome</keyword>
<organism evidence="3 4">
    <name type="scientific">Zasmidium cellare ATCC 36951</name>
    <dbReference type="NCBI Taxonomy" id="1080233"/>
    <lineage>
        <taxon>Eukaryota</taxon>
        <taxon>Fungi</taxon>
        <taxon>Dikarya</taxon>
        <taxon>Ascomycota</taxon>
        <taxon>Pezizomycotina</taxon>
        <taxon>Dothideomycetes</taxon>
        <taxon>Dothideomycetidae</taxon>
        <taxon>Mycosphaerellales</taxon>
        <taxon>Mycosphaerellaceae</taxon>
        <taxon>Zasmidium</taxon>
    </lineage>
</organism>
<feature type="compositionally biased region" description="Pro residues" evidence="1">
    <location>
        <begin position="140"/>
        <end position="150"/>
    </location>
</feature>
<dbReference type="AlphaFoldDB" id="A0A6A6CFN3"/>
<evidence type="ECO:0000313" key="4">
    <source>
        <dbReference type="Proteomes" id="UP000799537"/>
    </source>
</evidence>
<dbReference type="RefSeq" id="XP_033665857.1">
    <property type="nucleotide sequence ID" value="XM_033813257.1"/>
</dbReference>
<evidence type="ECO:0000313" key="3">
    <source>
        <dbReference type="EMBL" id="KAF2164968.1"/>
    </source>
</evidence>
<dbReference type="EMBL" id="ML993602">
    <property type="protein sequence ID" value="KAF2164968.1"/>
    <property type="molecule type" value="Genomic_DNA"/>
</dbReference>
<feature type="chain" id="PRO_5025633492" description="Peptidase A1 domain-containing protein" evidence="2">
    <location>
        <begin position="21"/>
        <end position="820"/>
    </location>
</feature>
<reference evidence="3" key="1">
    <citation type="journal article" date="2020" name="Stud. Mycol.">
        <title>101 Dothideomycetes genomes: a test case for predicting lifestyles and emergence of pathogens.</title>
        <authorList>
            <person name="Haridas S."/>
            <person name="Albert R."/>
            <person name="Binder M."/>
            <person name="Bloem J."/>
            <person name="Labutti K."/>
            <person name="Salamov A."/>
            <person name="Andreopoulos B."/>
            <person name="Baker S."/>
            <person name="Barry K."/>
            <person name="Bills G."/>
            <person name="Bluhm B."/>
            <person name="Cannon C."/>
            <person name="Castanera R."/>
            <person name="Culley D."/>
            <person name="Daum C."/>
            <person name="Ezra D."/>
            <person name="Gonzalez J."/>
            <person name="Henrissat B."/>
            <person name="Kuo A."/>
            <person name="Liang C."/>
            <person name="Lipzen A."/>
            <person name="Lutzoni F."/>
            <person name="Magnuson J."/>
            <person name="Mondo S."/>
            <person name="Nolan M."/>
            <person name="Ohm R."/>
            <person name="Pangilinan J."/>
            <person name="Park H.-J."/>
            <person name="Ramirez L."/>
            <person name="Alfaro M."/>
            <person name="Sun H."/>
            <person name="Tritt A."/>
            <person name="Yoshinaga Y."/>
            <person name="Zwiers L.-H."/>
            <person name="Turgeon B."/>
            <person name="Goodwin S."/>
            <person name="Spatafora J."/>
            <person name="Crous P."/>
            <person name="Grigoriev I."/>
        </authorList>
    </citation>
    <scope>NUCLEOTIDE SEQUENCE</scope>
    <source>
        <strain evidence="3">ATCC 36951</strain>
    </source>
</reference>
<proteinExistence type="predicted"/>
<evidence type="ECO:0000256" key="1">
    <source>
        <dbReference type="SAM" id="MobiDB-lite"/>
    </source>
</evidence>
<feature type="region of interest" description="Disordered" evidence="1">
    <location>
        <begin position="295"/>
        <end position="350"/>
    </location>
</feature>
<sequence>MARMHRMILLASIFRLSCLAVSTDDQAQNDLSVHLSVPIDIGEGSSVPARHQLFRLGKTGDPDVAVTCLDCGVSGGMMLTVDAKFDKTPELDKLDWATGVDPCQRKCMKISDLCRGAPPMRCKGKSDVQVPPRPSVHIPPGAPSPSPPASPGSEESVVDEKPADDASEDEPSEDEPSNGSQEDGSQKPSGVPDSQEAPEDHDFPHDPATPSNIPPGLDGTVDIANIELPITIDLGNGMVAVITEGTEPFEEMTEATRAALQAWRTSNDPALKAAMAQKGAILAAQALAFGGLVAENGQLPHRPPGPPGGPPDTEDPPPPPPPEDEDCDNPWNDLVEKLSGKPPIKKPSIPHTNLALRNILQRSLQDQGSSSMFDIAGDWIRSLVSSVTFQVEATTDLTASYQIELFTAHDLKLGIVWDWFGMDRFSYTTALSLAPKQGSSLSWKPETKYTKVDKSNKVKAPWPSKFLPKDGAKQYETKLGTLEYAFAPFSLDAKIGAKGNTNMTLPGFTAIIPKGSIFAVDLLGDEILQNTFSPEIISLPAQDHNNNNNKKEGKPNPEEFSLSLSLSLGTKAELKLLPGLHRPKKPKNKCIESFTQALKWLAQAAAAKTFDSAKKVKDTLPLPKWLNRKGIKEKGFGDPLSIGARLDWARMDFKVKQVSDVDSHCEKDGPIQHGLQMQSIFRQGFTPYANLFFWKADTSLGGKMTDKWKDGTAGLFMSKSLGKFCYDLHDTHAALGEMGNVTETASGASLGEGDVDGEVEEEGEMGEFAREMWREEMAMGANDTVRVLAPMLGVQVEDVGVEGEHERVEYVVEGEEREGR</sequence>
<dbReference type="Proteomes" id="UP000799537">
    <property type="component" value="Unassembled WGS sequence"/>
</dbReference>
<keyword evidence="2" id="KW-0732">Signal</keyword>
<feature type="compositionally biased region" description="Pro residues" evidence="1">
    <location>
        <begin position="301"/>
        <end position="321"/>
    </location>
</feature>
<feature type="signal peptide" evidence="2">
    <location>
        <begin position="1"/>
        <end position="20"/>
    </location>
</feature>
<name>A0A6A6CFN3_ZASCE</name>
<feature type="compositionally biased region" description="Acidic residues" evidence="1">
    <location>
        <begin position="165"/>
        <end position="176"/>
    </location>
</feature>
<feature type="region of interest" description="Disordered" evidence="1">
    <location>
        <begin position="120"/>
        <end position="220"/>
    </location>
</feature>
<evidence type="ECO:0008006" key="5">
    <source>
        <dbReference type="Google" id="ProtNLM"/>
    </source>
</evidence>
<protein>
    <recommendedName>
        <fullName evidence="5">Peptidase A1 domain-containing protein</fullName>
    </recommendedName>
</protein>
<feature type="compositionally biased region" description="Polar residues" evidence="1">
    <location>
        <begin position="178"/>
        <end position="188"/>
    </location>
</feature>
<dbReference type="GeneID" id="54566529"/>
<feature type="compositionally biased region" description="Low complexity" evidence="1">
    <location>
        <begin position="340"/>
        <end position="350"/>
    </location>
</feature>